<sequence>KANQKQLNSTEKQQNNKRKMERLHSFFDKMNELFMANYKTNHIQDKQAISELKDILQTQVPNVDEQFLEYIASIYENDERFAKTINNKRHDDLNQYIADAIRNDI</sequence>
<evidence type="ECO:0000259" key="2">
    <source>
        <dbReference type="Pfam" id="PF07739"/>
    </source>
</evidence>
<dbReference type="EMBL" id="SCHB01000243">
    <property type="protein sequence ID" value="TBW68230.1"/>
    <property type="molecule type" value="Genomic_DNA"/>
</dbReference>
<feature type="domain" description="TipAS antibiotic-recognition" evidence="2">
    <location>
        <begin position="11"/>
        <end position="102"/>
    </location>
</feature>
<dbReference type="InterPro" id="IPR036244">
    <property type="entry name" value="TipA-like_antibiotic-bd"/>
</dbReference>
<dbReference type="Proteomes" id="UP000293637">
    <property type="component" value="Unassembled WGS sequence"/>
</dbReference>
<name>A0A4V2KUN0_STALU</name>
<gene>
    <name evidence="3" type="ORF">EQ812_13660</name>
</gene>
<dbReference type="SUPFAM" id="SSF89082">
    <property type="entry name" value="Antibiotic binding domain of TipA-like multidrug resistance regulators"/>
    <property type="match status" value="1"/>
</dbReference>
<feature type="compositionally biased region" description="Polar residues" evidence="1">
    <location>
        <begin position="1"/>
        <end position="13"/>
    </location>
</feature>
<protein>
    <submittedName>
        <fullName evidence="3">MerR family transcriptional regulator</fullName>
    </submittedName>
</protein>
<dbReference type="Pfam" id="PF07739">
    <property type="entry name" value="TipAS"/>
    <property type="match status" value="1"/>
</dbReference>
<dbReference type="InterPro" id="IPR012925">
    <property type="entry name" value="TipAS_dom"/>
</dbReference>
<dbReference type="Gene3D" id="1.10.490.50">
    <property type="entry name" value="Antibiotic binding domain of TipA-like multidrug resistance regulators"/>
    <property type="match status" value="1"/>
</dbReference>
<comment type="caution">
    <text evidence="3">The sequence shown here is derived from an EMBL/GenBank/DDBJ whole genome shotgun (WGS) entry which is preliminary data.</text>
</comment>
<feature type="region of interest" description="Disordered" evidence="1">
    <location>
        <begin position="1"/>
        <end position="20"/>
    </location>
</feature>
<organism evidence="3 4">
    <name type="scientific">Staphylococcus lugdunensis</name>
    <dbReference type="NCBI Taxonomy" id="28035"/>
    <lineage>
        <taxon>Bacteria</taxon>
        <taxon>Bacillati</taxon>
        <taxon>Bacillota</taxon>
        <taxon>Bacilli</taxon>
        <taxon>Bacillales</taxon>
        <taxon>Staphylococcaceae</taxon>
        <taxon>Staphylococcus</taxon>
    </lineage>
</organism>
<evidence type="ECO:0000256" key="1">
    <source>
        <dbReference type="SAM" id="MobiDB-lite"/>
    </source>
</evidence>
<accession>A0A4V2KUN0</accession>
<evidence type="ECO:0000313" key="4">
    <source>
        <dbReference type="Proteomes" id="UP000293637"/>
    </source>
</evidence>
<dbReference type="AlphaFoldDB" id="A0A4V2KUN0"/>
<reference evidence="3 4" key="1">
    <citation type="journal article" date="2019" name="Sci. Transl. Med.">
        <title>Quorum sensing between bacterial species on the skin protects against epidermal injury in atopic dermatitis.</title>
        <authorList>
            <person name="Williams M.R."/>
        </authorList>
    </citation>
    <scope>NUCLEOTIDE SEQUENCE [LARGE SCALE GENOMIC DNA]</scope>
    <source>
        <strain evidence="3 4">E7</strain>
    </source>
</reference>
<evidence type="ECO:0000313" key="3">
    <source>
        <dbReference type="EMBL" id="TBW68230.1"/>
    </source>
</evidence>
<feature type="non-terminal residue" evidence="3">
    <location>
        <position position="1"/>
    </location>
</feature>
<proteinExistence type="predicted"/>
<dbReference type="RefSeq" id="WP_206170372.1">
    <property type="nucleotide sequence ID" value="NZ_SCHB01000243.1"/>
</dbReference>